<dbReference type="AlphaFoldDB" id="A0AAF0C205"/>
<dbReference type="Pfam" id="PF07277">
    <property type="entry name" value="SapC"/>
    <property type="match status" value="1"/>
</dbReference>
<accession>A0AAF0C205</accession>
<dbReference type="Proteomes" id="UP000032568">
    <property type="component" value="Chromosome"/>
</dbReference>
<keyword evidence="2" id="KW-1185">Reference proteome</keyword>
<sequence>MANLVAVDNQNHLTTRVDPDKSELHGAGLHLLPVVVSEFTQVGLQYPIVLTKKGDTGQFVFAAMLGFEAGENLFWQNESWQGVYLPLQIRRQPFFIEKVEKNAGSDTDTAGEEGDYIVCMDTSSPTICFDVSSGIGDDTGSGDSSEKGLPLFDETGHDSEYFLQVKECLSQLLSGELDNQRLLDHLQEMDLLQSMSLDITFENQQTRKVTGLYTIDQQKLAKLTDEQVLTLHKSGLFAPIYTFIASQGQIHTLIDLKNKQLA</sequence>
<dbReference type="InterPro" id="IPR010836">
    <property type="entry name" value="SapC"/>
</dbReference>
<proteinExistence type="predicted"/>
<evidence type="ECO:0000313" key="2">
    <source>
        <dbReference type="Proteomes" id="UP000032568"/>
    </source>
</evidence>
<dbReference type="EMBL" id="CP059735">
    <property type="protein sequence ID" value="WDD97493.1"/>
    <property type="molecule type" value="Genomic_DNA"/>
</dbReference>
<dbReference type="KEGG" id="tact:SG35_019515"/>
<organism evidence="1 2">
    <name type="scientific">Thalassomonas actiniarum</name>
    <dbReference type="NCBI Taxonomy" id="485447"/>
    <lineage>
        <taxon>Bacteria</taxon>
        <taxon>Pseudomonadati</taxon>
        <taxon>Pseudomonadota</taxon>
        <taxon>Gammaproteobacteria</taxon>
        <taxon>Alteromonadales</taxon>
        <taxon>Colwelliaceae</taxon>
        <taxon>Thalassomonas</taxon>
    </lineage>
</organism>
<protein>
    <submittedName>
        <fullName evidence="1">SapC family protein</fullName>
    </submittedName>
</protein>
<gene>
    <name evidence="1" type="ORF">SG35_019515</name>
</gene>
<name>A0AAF0C205_9GAMM</name>
<reference evidence="1 2" key="1">
    <citation type="journal article" date="2015" name="Genome Announc.">
        <title>Draft Genome Sequences of Marine Isolates of Thalassomonas viridans and Thalassomonas actiniarum.</title>
        <authorList>
            <person name="Olonade I."/>
            <person name="van Zyl L.J."/>
            <person name="Trindade M."/>
        </authorList>
    </citation>
    <scope>NUCLEOTIDE SEQUENCE [LARGE SCALE GENOMIC DNA]</scope>
    <source>
        <strain evidence="1 2">A5K-106</strain>
    </source>
</reference>
<evidence type="ECO:0000313" key="1">
    <source>
        <dbReference type="EMBL" id="WDD97493.1"/>
    </source>
</evidence>
<reference evidence="1 2" key="2">
    <citation type="journal article" date="2022" name="Mar. Drugs">
        <title>Bioassay-Guided Fractionation Leads to the Detection of Cholic Acid Generated by the Rare Thalassomonas sp.</title>
        <authorList>
            <person name="Pheiffer F."/>
            <person name="Schneider Y.K."/>
            <person name="Hansen E.H."/>
            <person name="Andersen J.H."/>
            <person name="Isaksson J."/>
            <person name="Busche T."/>
            <person name="R C."/>
            <person name="Kalinowski J."/>
            <person name="Zyl L.V."/>
            <person name="Trindade M."/>
        </authorList>
    </citation>
    <scope>NUCLEOTIDE SEQUENCE [LARGE SCALE GENOMIC DNA]</scope>
    <source>
        <strain evidence="1 2">A5K-106</strain>
    </source>
</reference>
<dbReference type="RefSeq" id="WP_044831993.1">
    <property type="nucleotide sequence ID" value="NZ_CP059735.1"/>
</dbReference>